<dbReference type="AlphaFoldDB" id="A0A0P1HEJ9"/>
<feature type="domain" description="HTH cro/C1-type" evidence="1">
    <location>
        <begin position="28"/>
        <end position="72"/>
    </location>
</feature>
<dbReference type="Pfam" id="PF13443">
    <property type="entry name" value="HTH_26"/>
    <property type="match status" value="1"/>
</dbReference>
<dbReference type="SMART" id="SM00530">
    <property type="entry name" value="HTH_XRE"/>
    <property type="match status" value="1"/>
</dbReference>
<dbReference type="InterPro" id="IPR010982">
    <property type="entry name" value="Lambda_DNA-bd_dom_sf"/>
</dbReference>
<organism evidence="2 3">
    <name type="scientific">Leisingera aquaemixtae</name>
    <dbReference type="NCBI Taxonomy" id="1396826"/>
    <lineage>
        <taxon>Bacteria</taxon>
        <taxon>Pseudomonadati</taxon>
        <taxon>Pseudomonadota</taxon>
        <taxon>Alphaproteobacteria</taxon>
        <taxon>Rhodobacterales</taxon>
        <taxon>Roseobacteraceae</taxon>
        <taxon>Leisingera</taxon>
    </lineage>
</organism>
<evidence type="ECO:0000313" key="3">
    <source>
        <dbReference type="Proteomes" id="UP000051326"/>
    </source>
</evidence>
<name>A0A0P1HEJ9_9RHOB</name>
<proteinExistence type="predicted"/>
<sequence length="265" mass="30057">MTSQNRSPADLRNMFGANLRQLSRQYPSVSELSRQLGINRTQFNRYLSGESFPRPDVLDRICRFFDVDARILLDPVEKLSKAGQVINGAFLADFLGRGVQQLSQDFFPSGFYRFTRRSFINDDKFVIGLTYVFRDAGVTYIKGFEAKEAMYSQGLPATPAAREFRGYVSGHEDGVAFVIARRRAMTYSFNYLAREASLENNFWSGYVARTVREGQTGERVTRMVYEHLGRDTGQVLAAARSAGFADAADLLPFHRRLLHAGQPFR</sequence>
<dbReference type="InterPro" id="IPR001387">
    <property type="entry name" value="Cro/C1-type_HTH"/>
</dbReference>
<evidence type="ECO:0000313" key="2">
    <source>
        <dbReference type="EMBL" id="CUI02049.1"/>
    </source>
</evidence>
<gene>
    <name evidence="2" type="ORF">PHA8399_04210</name>
</gene>
<dbReference type="GO" id="GO:0003677">
    <property type="term" value="F:DNA binding"/>
    <property type="evidence" value="ECO:0007669"/>
    <property type="project" value="InterPro"/>
</dbReference>
<dbReference type="Proteomes" id="UP000051326">
    <property type="component" value="Unassembled WGS sequence"/>
</dbReference>
<dbReference type="RefSeq" id="WP_082649599.1">
    <property type="nucleotide sequence ID" value="NZ_CYSR01000040.1"/>
</dbReference>
<dbReference type="Gene3D" id="1.10.260.40">
    <property type="entry name" value="lambda repressor-like DNA-binding domains"/>
    <property type="match status" value="1"/>
</dbReference>
<dbReference type="STRING" id="1396826.PHA8399_04210"/>
<evidence type="ECO:0000259" key="1">
    <source>
        <dbReference type="PROSITE" id="PS50943"/>
    </source>
</evidence>
<dbReference type="EMBL" id="CYSR01000040">
    <property type="protein sequence ID" value="CUI02049.1"/>
    <property type="molecule type" value="Genomic_DNA"/>
</dbReference>
<dbReference type="SUPFAM" id="SSF47413">
    <property type="entry name" value="lambda repressor-like DNA-binding domains"/>
    <property type="match status" value="1"/>
</dbReference>
<dbReference type="PROSITE" id="PS50943">
    <property type="entry name" value="HTH_CROC1"/>
    <property type="match status" value="1"/>
</dbReference>
<protein>
    <submittedName>
        <fullName evidence="2">Helix-turn-helix domain protein</fullName>
    </submittedName>
</protein>
<reference evidence="2 3" key="1">
    <citation type="submission" date="2015-09" db="EMBL/GenBank/DDBJ databases">
        <authorList>
            <consortium name="Swine Surveillance"/>
        </authorList>
    </citation>
    <scope>NUCLEOTIDE SEQUENCE [LARGE SCALE GENOMIC DNA]</scope>
    <source>
        <strain evidence="2 3">CECT 8399</strain>
    </source>
</reference>
<dbReference type="CDD" id="cd00093">
    <property type="entry name" value="HTH_XRE"/>
    <property type="match status" value="1"/>
</dbReference>
<accession>A0A0P1HEJ9</accession>